<keyword evidence="1" id="KW-0812">Transmembrane</keyword>
<dbReference type="AlphaFoldDB" id="A0A087ASW1"/>
<keyword evidence="4" id="KW-1185">Reference proteome</keyword>
<protein>
    <recommendedName>
        <fullName evidence="2">YdbS-like PH domain-containing protein</fullName>
    </recommendedName>
</protein>
<name>A0A087ASW1_9BIFI</name>
<dbReference type="InterPro" id="IPR005182">
    <property type="entry name" value="YdbS-like_PH"/>
</dbReference>
<accession>A0A087ASW1</accession>
<dbReference type="PANTHER" id="PTHR34473">
    <property type="entry name" value="UPF0699 TRANSMEMBRANE PROTEIN YDBS"/>
    <property type="match status" value="1"/>
</dbReference>
<gene>
    <name evidence="3" type="ORF">BIGA_0392</name>
</gene>
<dbReference type="RefSeq" id="WP_033506694.1">
    <property type="nucleotide sequence ID" value="NZ_JAYARX010000097.1"/>
</dbReference>
<dbReference type="eggNOG" id="COG3402">
    <property type="taxonomic scope" value="Bacteria"/>
</dbReference>
<dbReference type="Proteomes" id="UP000029046">
    <property type="component" value="Unassembled WGS sequence"/>
</dbReference>
<evidence type="ECO:0000259" key="2">
    <source>
        <dbReference type="Pfam" id="PF03703"/>
    </source>
</evidence>
<comment type="caution">
    <text evidence="3">The sequence shown here is derived from an EMBL/GenBank/DDBJ whole genome shotgun (WGS) entry which is preliminary data.</text>
</comment>
<sequence>MIERNPETVTDQRRWRSLPERIKRVWLLRSVFTDTAVILICAVLAIIFIAADWWGFWQALVLGLIAAWAVVELATQPLQTRYSYEFTRFSIGQRDLKLHTGWLFRKSVTVPFNRVQHVDTKQGPLLRAFGMTSISVHTAVGAHEIEAIEDAEAAQLVDLITARVLAVKEDL</sequence>
<keyword evidence="1" id="KW-1133">Transmembrane helix</keyword>
<feature type="transmembrane region" description="Helical" evidence="1">
    <location>
        <begin position="56"/>
        <end position="74"/>
    </location>
</feature>
<dbReference type="Pfam" id="PF03703">
    <property type="entry name" value="bPH_2"/>
    <property type="match status" value="1"/>
</dbReference>
<organism evidence="3 4">
    <name type="scientific">Bifidobacterium pullorum subsp. gallinarum</name>
    <dbReference type="NCBI Taxonomy" id="78344"/>
    <lineage>
        <taxon>Bacteria</taxon>
        <taxon>Bacillati</taxon>
        <taxon>Actinomycetota</taxon>
        <taxon>Actinomycetes</taxon>
        <taxon>Bifidobacteriales</taxon>
        <taxon>Bifidobacteriaceae</taxon>
        <taxon>Bifidobacterium</taxon>
    </lineage>
</organism>
<proteinExistence type="predicted"/>
<dbReference type="EMBL" id="JGYX01000001">
    <property type="protein sequence ID" value="KFI61861.1"/>
    <property type="molecule type" value="Genomic_DNA"/>
</dbReference>
<reference evidence="3 4" key="1">
    <citation type="submission" date="2014-03" db="EMBL/GenBank/DDBJ databases">
        <title>Genomics of Bifidobacteria.</title>
        <authorList>
            <person name="Ventura M."/>
            <person name="Milani C."/>
            <person name="Lugli G.A."/>
        </authorList>
    </citation>
    <scope>NUCLEOTIDE SEQUENCE [LARGE SCALE GENOMIC DNA]</scope>
    <source>
        <strain evidence="3 4">LMG 11586</strain>
    </source>
</reference>
<feature type="domain" description="YdbS-like PH" evidence="2">
    <location>
        <begin position="84"/>
        <end position="160"/>
    </location>
</feature>
<evidence type="ECO:0000313" key="4">
    <source>
        <dbReference type="Proteomes" id="UP000029046"/>
    </source>
</evidence>
<dbReference type="PANTHER" id="PTHR34473:SF2">
    <property type="entry name" value="UPF0699 TRANSMEMBRANE PROTEIN YDBT"/>
    <property type="match status" value="1"/>
</dbReference>
<evidence type="ECO:0000256" key="1">
    <source>
        <dbReference type="SAM" id="Phobius"/>
    </source>
</evidence>
<feature type="transmembrane region" description="Helical" evidence="1">
    <location>
        <begin position="26"/>
        <end position="50"/>
    </location>
</feature>
<keyword evidence="1" id="KW-0472">Membrane</keyword>
<evidence type="ECO:0000313" key="3">
    <source>
        <dbReference type="EMBL" id="KFI61861.1"/>
    </source>
</evidence>